<gene>
    <name evidence="1" type="ORF">FHX76_000200</name>
</gene>
<accession>A0A7X5QYQ8</accession>
<evidence type="ECO:0000313" key="1">
    <source>
        <dbReference type="EMBL" id="NIH52332.1"/>
    </source>
</evidence>
<protein>
    <submittedName>
        <fullName evidence="1">Uncharacterized protein</fullName>
    </submittedName>
</protein>
<evidence type="ECO:0000313" key="2">
    <source>
        <dbReference type="Proteomes" id="UP000541033"/>
    </source>
</evidence>
<keyword evidence="2" id="KW-1185">Reference proteome</keyword>
<dbReference type="Proteomes" id="UP000541033">
    <property type="component" value="Unassembled WGS sequence"/>
</dbReference>
<dbReference type="EMBL" id="JAAMOX010000001">
    <property type="protein sequence ID" value="NIH52332.1"/>
    <property type="molecule type" value="Genomic_DNA"/>
</dbReference>
<sequence length="302" mass="33215">MHSPAIAAALSRLDPTVVRSLARMPWHDHRVVSHATAAALWGFGRPPFSCPTGQHGNTSRQERMHQQTVNDSDHLLPHLSVPVGAYLPRSSAACFHRLKLEAEDVSELAGIRLTTPERTWFDLLLPHSDADRGHTLPSLSYPCSGSGSAGQRGIVMTPHESAVVWAEALLHRRLVSLASLRTLVDRNAGSLGVSIARRALEQIVRGPRRPEDSLVRLRLAEAGLRPRRDVVVLCQQTIRRYRFALAFPASKVGVAFHTCECPPGRPEGWTVAGITPERLAERDGLAQEVERAFYEGVALNSR</sequence>
<name>A0A7X5QYQ8_9MICO</name>
<organism evidence="1 2">
    <name type="scientific">Lysinibacter cavernae</name>
    <dbReference type="NCBI Taxonomy" id="1640652"/>
    <lineage>
        <taxon>Bacteria</taxon>
        <taxon>Bacillati</taxon>
        <taxon>Actinomycetota</taxon>
        <taxon>Actinomycetes</taxon>
        <taxon>Micrococcales</taxon>
        <taxon>Microbacteriaceae</taxon>
        <taxon>Lysinibacter</taxon>
    </lineage>
</organism>
<comment type="caution">
    <text evidence="1">The sequence shown here is derived from an EMBL/GenBank/DDBJ whole genome shotgun (WGS) entry which is preliminary data.</text>
</comment>
<reference evidence="1 2" key="1">
    <citation type="submission" date="2020-02" db="EMBL/GenBank/DDBJ databases">
        <title>Sequencing the genomes of 1000 actinobacteria strains.</title>
        <authorList>
            <person name="Klenk H.-P."/>
        </authorList>
    </citation>
    <scope>NUCLEOTIDE SEQUENCE [LARGE SCALE GENOMIC DNA]</scope>
    <source>
        <strain evidence="1 2">DSM 27960</strain>
    </source>
</reference>
<dbReference type="RefSeq" id="WP_167146730.1">
    <property type="nucleotide sequence ID" value="NZ_JAAMOX010000001.1"/>
</dbReference>
<dbReference type="AlphaFoldDB" id="A0A7X5QYQ8"/>
<proteinExistence type="predicted"/>